<dbReference type="AlphaFoldDB" id="A0A2A2L6M7"/>
<keyword evidence="3 9" id="KW-0547">Nucleotide-binding</keyword>
<evidence type="ECO:0000256" key="5">
    <source>
        <dbReference type="ARBA" id="ARBA00022917"/>
    </source>
</evidence>
<dbReference type="Proteomes" id="UP000218231">
    <property type="component" value="Unassembled WGS sequence"/>
</dbReference>
<dbReference type="GO" id="GO:0005739">
    <property type="term" value="C:mitochondrion"/>
    <property type="evidence" value="ECO:0007669"/>
    <property type="project" value="TreeGrafter"/>
</dbReference>
<dbReference type="GO" id="GO:0006437">
    <property type="term" value="P:tyrosyl-tRNA aminoacylation"/>
    <property type="evidence" value="ECO:0007669"/>
    <property type="project" value="InterPro"/>
</dbReference>
<dbReference type="GO" id="GO:0005829">
    <property type="term" value="C:cytosol"/>
    <property type="evidence" value="ECO:0007669"/>
    <property type="project" value="TreeGrafter"/>
</dbReference>
<comment type="similarity">
    <text evidence="9">Belongs to the class-I aminoacyl-tRNA synthetase family.</text>
</comment>
<gene>
    <name evidence="11" type="ORF">WR25_21378</name>
</gene>
<keyword evidence="6 9" id="KW-0030">Aminoacyl-tRNA synthetase</keyword>
<sequence length="470" mass="52852">MMTRVLLSDSASESSLPERPSPSSTSLSAIITTFRASTSGFVPYLDDLEKRGVLSITYPQNLLTTFKDELNKLPPLAYAGFDPSSDSLHVGNLIIVLNLLRAHFYGIRPILLIGGATAAIGDPSGRLSERNTLEYDVIHTNRACLFKQLQEVTSRIIPQDKFDIFDNYDWYKNLSCLDFLRRCKSMTMSSMLSLGAIRDRLDSQDSISFTEFSYQTLQAMDWLNLAYKYDCRFQVGGSDQLGHLHTGSTYIKKMLEGAFAAGICLPLLTDADGNKIGKSTQGGVTWLGQNKTSNFRFYQFFMQMHETEAVPLFTKLSLRPLHEVKAVIEENKADPGKKALQRQLAEEITKIVRGKKTFENTIKISQILFYNKFDEFTALPREELLGVFNRPVLLEREKAKDLTFGKLADITKEEGTKMAHQMSAGAFKVNGVKVTNPDQKINVDNILLGDHKDLTLIGLGKRQFNLVQWI</sequence>
<dbReference type="GO" id="GO:0003723">
    <property type="term" value="F:RNA binding"/>
    <property type="evidence" value="ECO:0007669"/>
    <property type="project" value="InterPro"/>
</dbReference>
<dbReference type="EC" id="6.1.1.1" evidence="1 9"/>
<reference evidence="11 12" key="1">
    <citation type="journal article" date="2017" name="Curr. Biol.">
        <title>Genome architecture and evolution of a unichromosomal asexual nematode.</title>
        <authorList>
            <person name="Fradin H."/>
            <person name="Zegar C."/>
            <person name="Gutwein M."/>
            <person name="Lucas J."/>
            <person name="Kovtun M."/>
            <person name="Corcoran D."/>
            <person name="Baugh L.R."/>
            <person name="Kiontke K."/>
            <person name="Gunsalus K."/>
            <person name="Fitch D.H."/>
            <person name="Piano F."/>
        </authorList>
    </citation>
    <scope>NUCLEOTIDE SEQUENCE [LARGE SCALE GENOMIC DNA]</scope>
    <source>
        <strain evidence="11">PF1309</strain>
    </source>
</reference>
<evidence type="ECO:0000256" key="9">
    <source>
        <dbReference type="RuleBase" id="RU361234"/>
    </source>
</evidence>
<dbReference type="Gene3D" id="1.10.240.10">
    <property type="entry name" value="Tyrosyl-Transfer RNA Synthetase"/>
    <property type="match status" value="1"/>
</dbReference>
<dbReference type="OrthoDB" id="337870at2759"/>
<dbReference type="GO" id="GO:0005524">
    <property type="term" value="F:ATP binding"/>
    <property type="evidence" value="ECO:0007669"/>
    <property type="project" value="UniProtKB-KW"/>
</dbReference>
<name>A0A2A2L6M7_9BILA</name>
<keyword evidence="4 9" id="KW-0067">ATP-binding</keyword>
<dbReference type="PANTHER" id="PTHR11766">
    <property type="entry name" value="TYROSYL-TRNA SYNTHETASE"/>
    <property type="match status" value="1"/>
</dbReference>
<dbReference type="CDD" id="cd00805">
    <property type="entry name" value="TyrRS_core"/>
    <property type="match status" value="1"/>
</dbReference>
<organism evidence="11 12">
    <name type="scientific">Diploscapter pachys</name>
    <dbReference type="NCBI Taxonomy" id="2018661"/>
    <lineage>
        <taxon>Eukaryota</taxon>
        <taxon>Metazoa</taxon>
        <taxon>Ecdysozoa</taxon>
        <taxon>Nematoda</taxon>
        <taxon>Chromadorea</taxon>
        <taxon>Rhabditida</taxon>
        <taxon>Rhabditina</taxon>
        <taxon>Rhabditomorpha</taxon>
        <taxon>Rhabditoidea</taxon>
        <taxon>Rhabditidae</taxon>
        <taxon>Diploscapter</taxon>
    </lineage>
</organism>
<evidence type="ECO:0000256" key="8">
    <source>
        <dbReference type="ARBA" id="ARBA00048248"/>
    </source>
</evidence>
<dbReference type="Gene3D" id="3.40.50.620">
    <property type="entry name" value="HUPs"/>
    <property type="match status" value="1"/>
</dbReference>
<dbReference type="EMBL" id="LIAE01007118">
    <property type="protein sequence ID" value="PAV81830.1"/>
    <property type="molecule type" value="Genomic_DNA"/>
</dbReference>
<dbReference type="Pfam" id="PF00579">
    <property type="entry name" value="tRNA-synt_1b"/>
    <property type="match status" value="1"/>
</dbReference>
<comment type="caution">
    <text evidence="11">The sequence shown here is derived from an EMBL/GenBank/DDBJ whole genome shotgun (WGS) entry which is preliminary data.</text>
</comment>
<dbReference type="InterPro" id="IPR001412">
    <property type="entry name" value="aa-tRNA-synth_I_CS"/>
</dbReference>
<evidence type="ECO:0000256" key="10">
    <source>
        <dbReference type="SAM" id="MobiDB-lite"/>
    </source>
</evidence>
<keyword evidence="5 9" id="KW-0648">Protein biosynthesis</keyword>
<feature type="compositionally biased region" description="Low complexity" evidence="10">
    <location>
        <begin position="10"/>
        <end position="25"/>
    </location>
</feature>
<dbReference type="InterPro" id="IPR014729">
    <property type="entry name" value="Rossmann-like_a/b/a_fold"/>
</dbReference>
<dbReference type="GO" id="GO:0004831">
    <property type="term" value="F:tyrosine-tRNA ligase activity"/>
    <property type="evidence" value="ECO:0007669"/>
    <property type="project" value="UniProtKB-EC"/>
</dbReference>
<dbReference type="STRING" id="2018661.A0A2A2L6M7"/>
<evidence type="ECO:0000313" key="12">
    <source>
        <dbReference type="Proteomes" id="UP000218231"/>
    </source>
</evidence>
<dbReference type="InterPro" id="IPR002307">
    <property type="entry name" value="Tyr-tRNA-ligase"/>
</dbReference>
<evidence type="ECO:0000256" key="4">
    <source>
        <dbReference type="ARBA" id="ARBA00022840"/>
    </source>
</evidence>
<evidence type="ECO:0000256" key="7">
    <source>
        <dbReference type="ARBA" id="ARBA00033323"/>
    </source>
</evidence>
<evidence type="ECO:0000313" key="11">
    <source>
        <dbReference type="EMBL" id="PAV81830.1"/>
    </source>
</evidence>
<dbReference type="NCBIfam" id="TIGR00234">
    <property type="entry name" value="tyrS"/>
    <property type="match status" value="1"/>
</dbReference>
<evidence type="ECO:0000256" key="6">
    <source>
        <dbReference type="ARBA" id="ARBA00023146"/>
    </source>
</evidence>
<keyword evidence="12" id="KW-1185">Reference proteome</keyword>
<accession>A0A2A2L6M7</accession>
<feature type="region of interest" description="Disordered" evidence="10">
    <location>
        <begin position="1"/>
        <end position="25"/>
    </location>
</feature>
<protein>
    <recommendedName>
        <fullName evidence="1 9">Tyrosine--tRNA ligase</fullName>
        <ecNumber evidence="1 9">6.1.1.1</ecNumber>
    </recommendedName>
    <alternativeName>
        <fullName evidence="7 9">Tyrosyl-tRNA synthetase</fullName>
    </alternativeName>
</protein>
<evidence type="ECO:0000256" key="1">
    <source>
        <dbReference type="ARBA" id="ARBA00013160"/>
    </source>
</evidence>
<dbReference type="InterPro" id="IPR024088">
    <property type="entry name" value="Tyr-tRNA-ligase_bac-type"/>
</dbReference>
<dbReference type="InterPro" id="IPR002305">
    <property type="entry name" value="aa-tRNA-synth_Ic"/>
</dbReference>
<comment type="catalytic activity">
    <reaction evidence="8 9">
        <text>tRNA(Tyr) + L-tyrosine + ATP = L-tyrosyl-tRNA(Tyr) + AMP + diphosphate + H(+)</text>
        <dbReference type="Rhea" id="RHEA:10220"/>
        <dbReference type="Rhea" id="RHEA-COMP:9706"/>
        <dbReference type="Rhea" id="RHEA-COMP:9707"/>
        <dbReference type="ChEBI" id="CHEBI:15378"/>
        <dbReference type="ChEBI" id="CHEBI:30616"/>
        <dbReference type="ChEBI" id="CHEBI:33019"/>
        <dbReference type="ChEBI" id="CHEBI:58315"/>
        <dbReference type="ChEBI" id="CHEBI:78442"/>
        <dbReference type="ChEBI" id="CHEBI:78536"/>
        <dbReference type="ChEBI" id="CHEBI:456215"/>
        <dbReference type="EC" id="6.1.1.1"/>
    </reaction>
</comment>
<dbReference type="PRINTS" id="PR01040">
    <property type="entry name" value="TRNASYNTHTYR"/>
</dbReference>
<dbReference type="SUPFAM" id="SSF52374">
    <property type="entry name" value="Nucleotidylyl transferase"/>
    <property type="match status" value="1"/>
</dbReference>
<keyword evidence="2 9" id="KW-0436">Ligase</keyword>
<evidence type="ECO:0000256" key="3">
    <source>
        <dbReference type="ARBA" id="ARBA00022741"/>
    </source>
</evidence>
<dbReference type="PANTHER" id="PTHR11766:SF0">
    <property type="entry name" value="TYROSINE--TRNA LIGASE, MITOCHONDRIAL"/>
    <property type="match status" value="1"/>
</dbReference>
<dbReference type="Gene3D" id="3.10.290.10">
    <property type="entry name" value="RNA-binding S4 domain"/>
    <property type="match status" value="1"/>
</dbReference>
<dbReference type="InterPro" id="IPR036986">
    <property type="entry name" value="S4_RNA-bd_sf"/>
</dbReference>
<proteinExistence type="inferred from homology"/>
<evidence type="ECO:0000256" key="2">
    <source>
        <dbReference type="ARBA" id="ARBA00022598"/>
    </source>
</evidence>
<dbReference type="PROSITE" id="PS00178">
    <property type="entry name" value="AA_TRNA_LIGASE_I"/>
    <property type="match status" value="1"/>
</dbReference>